<sequence>MSSAQVYDNANQALITLSNLWQTMLQIIQTVSDASASSLTVEPDLVQLQKSRKEYEQLVSSLKTTITWLEANQLKQVESIDSPDLQESIREHEQLQEKSVIVSDKLKRMLNQSYALQFQLEMLFTSSQDISLS</sequence>
<reference evidence="1" key="1">
    <citation type="submission" date="2021-01" db="EMBL/GenBank/DDBJ databases">
        <title>Metabolic potential, ecology and presence of endohyphal bacteria is reflected in genomic diversity of Mucoromycotina.</title>
        <authorList>
            <person name="Muszewska A."/>
            <person name="Okrasinska A."/>
            <person name="Steczkiewicz K."/>
            <person name="Drgas O."/>
            <person name="Orlowska M."/>
            <person name="Perlinska-Lenart U."/>
            <person name="Aleksandrzak-Piekarczyk T."/>
            <person name="Szatraj K."/>
            <person name="Zielenkiewicz U."/>
            <person name="Pilsyk S."/>
            <person name="Malc E."/>
            <person name="Mieczkowski P."/>
            <person name="Kruszewska J.S."/>
            <person name="Biernat P."/>
            <person name="Pawlowska J."/>
        </authorList>
    </citation>
    <scope>NUCLEOTIDE SEQUENCE</scope>
    <source>
        <strain evidence="1">WA0000018081</strain>
    </source>
</reference>
<keyword evidence="2" id="KW-1185">Reference proteome</keyword>
<evidence type="ECO:0000313" key="1">
    <source>
        <dbReference type="EMBL" id="KAG2232813.1"/>
    </source>
</evidence>
<dbReference type="Proteomes" id="UP000613177">
    <property type="component" value="Unassembled WGS sequence"/>
</dbReference>
<comment type="caution">
    <text evidence="1">The sequence shown here is derived from an EMBL/GenBank/DDBJ whole genome shotgun (WGS) entry which is preliminary data.</text>
</comment>
<dbReference type="AlphaFoldDB" id="A0A8H7SRG3"/>
<dbReference type="EMBL" id="JAEPRE010000098">
    <property type="protein sequence ID" value="KAG2232813.1"/>
    <property type="molecule type" value="Genomic_DNA"/>
</dbReference>
<gene>
    <name evidence="1" type="ORF">INT48_005681</name>
</gene>
<name>A0A8H7SRG3_9FUNG</name>
<proteinExistence type="predicted"/>
<evidence type="ECO:0000313" key="2">
    <source>
        <dbReference type="Proteomes" id="UP000613177"/>
    </source>
</evidence>
<organism evidence="1 2">
    <name type="scientific">Thamnidium elegans</name>
    <dbReference type="NCBI Taxonomy" id="101142"/>
    <lineage>
        <taxon>Eukaryota</taxon>
        <taxon>Fungi</taxon>
        <taxon>Fungi incertae sedis</taxon>
        <taxon>Mucoromycota</taxon>
        <taxon>Mucoromycotina</taxon>
        <taxon>Mucoromycetes</taxon>
        <taxon>Mucorales</taxon>
        <taxon>Mucorineae</taxon>
        <taxon>Mucoraceae</taxon>
        <taxon>Thamnidium</taxon>
    </lineage>
</organism>
<protein>
    <submittedName>
        <fullName evidence="1">Uncharacterized protein</fullName>
    </submittedName>
</protein>
<accession>A0A8H7SRG3</accession>